<name>C8NDH0_CARH6</name>
<keyword evidence="2" id="KW-1185">Reference proteome</keyword>
<dbReference type="HOGENOM" id="CLU_1774023_0_0_6"/>
<dbReference type="AlphaFoldDB" id="C8NDH0"/>
<evidence type="ECO:0000313" key="2">
    <source>
        <dbReference type="Proteomes" id="UP000004870"/>
    </source>
</evidence>
<comment type="caution">
    <text evidence="1">The sequence shown here is derived from an EMBL/GenBank/DDBJ whole genome shotgun (WGS) entry which is preliminary data.</text>
</comment>
<evidence type="ECO:0008006" key="3">
    <source>
        <dbReference type="Google" id="ProtNLM"/>
    </source>
</evidence>
<proteinExistence type="predicted"/>
<dbReference type="SUPFAM" id="SSF160631">
    <property type="entry name" value="SMI1/KNR4-like"/>
    <property type="match status" value="1"/>
</dbReference>
<accession>C8NDH0</accession>
<dbReference type="InterPro" id="IPR037883">
    <property type="entry name" value="Knr4/Smi1-like_sf"/>
</dbReference>
<protein>
    <recommendedName>
        <fullName evidence="3">Knr4/Smi1-like domain-containing protein</fullName>
    </recommendedName>
</protein>
<dbReference type="OrthoDB" id="9020242at2"/>
<dbReference type="RefSeq" id="WP_004143349.1">
    <property type="nucleotide sequence ID" value="NZ_GG694030.1"/>
</dbReference>
<dbReference type="Proteomes" id="UP000004870">
    <property type="component" value="Unassembled WGS sequence"/>
</dbReference>
<dbReference type="GeneID" id="84790823"/>
<reference evidence="1 2" key="1">
    <citation type="submission" date="2009-08" db="EMBL/GenBank/DDBJ databases">
        <authorList>
            <person name="Qin X."/>
            <person name="Bachman B."/>
            <person name="Battles P."/>
            <person name="Bell A."/>
            <person name="Bess C."/>
            <person name="Bickham C."/>
            <person name="Chaboub L."/>
            <person name="Chen D."/>
            <person name="Coyle M."/>
            <person name="Deiros D.R."/>
            <person name="Dinh H."/>
            <person name="Forbes L."/>
            <person name="Fowler G."/>
            <person name="Francisco L."/>
            <person name="Fu Q."/>
            <person name="Gubbala S."/>
            <person name="Hale W."/>
            <person name="Han Y."/>
            <person name="Hemphill L."/>
            <person name="Highlander S.K."/>
            <person name="Hirani K."/>
            <person name="Hogues M."/>
            <person name="Jackson L."/>
            <person name="Jakkamsetti A."/>
            <person name="Javaid M."/>
            <person name="Jiang H."/>
            <person name="Korchina V."/>
            <person name="Kovar C."/>
            <person name="Lara F."/>
            <person name="Lee S."/>
            <person name="Mata R."/>
            <person name="Mathew T."/>
            <person name="Moen C."/>
            <person name="Morales K."/>
            <person name="Munidasa M."/>
            <person name="Nazareth L."/>
            <person name="Ngo R."/>
            <person name="Nguyen L."/>
            <person name="Okwuonu G."/>
            <person name="Ongeri F."/>
            <person name="Patil S."/>
            <person name="Petrosino J."/>
            <person name="Pham C."/>
            <person name="Pham P."/>
            <person name="Pu L.-L."/>
            <person name="Puazo M."/>
            <person name="Raj R."/>
            <person name="Reid J."/>
            <person name="Rouhana J."/>
            <person name="Saada N."/>
            <person name="Shang Y."/>
            <person name="Simmons D."/>
            <person name="Thornton R."/>
            <person name="Warren J."/>
            <person name="Weissenberger G."/>
            <person name="Zhang J."/>
            <person name="Zhang L."/>
            <person name="Zhou C."/>
            <person name="Zhu D."/>
            <person name="Muzny D."/>
            <person name="Worley K."/>
            <person name="Gibbs R."/>
        </authorList>
    </citation>
    <scope>NUCLEOTIDE SEQUENCE [LARGE SCALE GENOMIC DNA]</scope>
    <source>
        <strain evidence="2">ATCC 15826 / DSM 8339 / NCTC 10426 / 6573</strain>
    </source>
</reference>
<sequence length="146" mass="17127">MNMKEQVAMLMNNQPFQTLKSEQRRKESMLILDELNVPKNSEFYEFYSTYYGQNLNYRSGASPIVDPSPPQNYLLHAAFVGHDAWEVPEQYILFSTGEGEGGYLYNKDDGTVWDYYVGKQELLGTDAQPHWNSFYEFMVWYLTDDE</sequence>
<dbReference type="EMBL" id="ACKY01000136">
    <property type="protein sequence ID" value="EEV87336.1"/>
    <property type="molecule type" value="Genomic_DNA"/>
</dbReference>
<evidence type="ECO:0000313" key="1">
    <source>
        <dbReference type="EMBL" id="EEV87336.1"/>
    </source>
</evidence>
<organism evidence="1 2">
    <name type="scientific">Cardiobacterium hominis (strain ATCC 15826 / DSM 8339 / NCTC 10426 / 6573)</name>
    <dbReference type="NCBI Taxonomy" id="638300"/>
    <lineage>
        <taxon>Bacteria</taxon>
        <taxon>Pseudomonadati</taxon>
        <taxon>Pseudomonadota</taxon>
        <taxon>Gammaproteobacteria</taxon>
        <taxon>Cardiobacteriales</taxon>
        <taxon>Cardiobacteriaceae</taxon>
        <taxon>Cardiobacterium</taxon>
    </lineage>
</organism>
<gene>
    <name evidence="1" type="ORF">HMPREF0198_2548</name>
</gene>